<evidence type="ECO:0000256" key="9">
    <source>
        <dbReference type="SAM" id="Phobius"/>
    </source>
</evidence>
<keyword evidence="3" id="KW-1003">Cell membrane</keyword>
<evidence type="ECO:0000256" key="1">
    <source>
        <dbReference type="ARBA" id="ARBA00004429"/>
    </source>
</evidence>
<keyword evidence="11" id="KW-1185">Reference proteome</keyword>
<feature type="transmembrane region" description="Helical" evidence="9">
    <location>
        <begin position="12"/>
        <end position="29"/>
    </location>
</feature>
<evidence type="ECO:0000256" key="3">
    <source>
        <dbReference type="ARBA" id="ARBA00022475"/>
    </source>
</evidence>
<dbReference type="InterPro" id="IPR007272">
    <property type="entry name" value="Sulf_transp_TsuA/YedE"/>
</dbReference>
<gene>
    <name evidence="10" type="ORF">CLV84_1311</name>
</gene>
<keyword evidence="7 9" id="KW-0472">Membrane</keyword>
<comment type="similarity">
    <text evidence="8">Belongs to the TsuA/YedE (TC 9.B.102) family.</text>
</comment>
<dbReference type="PANTHER" id="PTHR30574:SF1">
    <property type="entry name" value="SULPHUR TRANSPORT DOMAIN-CONTAINING PROTEIN"/>
    <property type="match status" value="1"/>
</dbReference>
<sequence>MLETISGPWHWSVSGIAIAAVMFMLLYAGKEFGVSSNLRTACTIAGAGRKYPFFDIDWRAQQWNLLFVGGSVFGGFLAYYVFPSPEPVQISSETIDYLRSVGVSAPGEQVGSSYVPAELFALSEFSLATLLTVVVGGFLIGFGARWAGGCTSGHAISGLSNLQLPSLIAVIGFFIGGLAMSWLILPLILQLQ</sequence>
<evidence type="ECO:0000256" key="6">
    <source>
        <dbReference type="ARBA" id="ARBA00022989"/>
    </source>
</evidence>
<keyword evidence="2" id="KW-0813">Transport</keyword>
<evidence type="ECO:0000313" key="11">
    <source>
        <dbReference type="Proteomes" id="UP000237662"/>
    </source>
</evidence>
<evidence type="ECO:0000256" key="5">
    <source>
        <dbReference type="ARBA" id="ARBA00022692"/>
    </source>
</evidence>
<evidence type="ECO:0000256" key="4">
    <source>
        <dbReference type="ARBA" id="ARBA00022519"/>
    </source>
</evidence>
<keyword evidence="4" id="KW-0997">Cell inner membrane</keyword>
<evidence type="ECO:0000313" key="10">
    <source>
        <dbReference type="EMBL" id="PPK88345.1"/>
    </source>
</evidence>
<dbReference type="PANTHER" id="PTHR30574">
    <property type="entry name" value="INNER MEMBRANE PROTEIN YEDE"/>
    <property type="match status" value="1"/>
</dbReference>
<evidence type="ECO:0000256" key="7">
    <source>
        <dbReference type="ARBA" id="ARBA00023136"/>
    </source>
</evidence>
<keyword evidence="6 9" id="KW-1133">Transmembrane helix</keyword>
<dbReference type="EMBL" id="PTJC01000005">
    <property type="protein sequence ID" value="PPK88345.1"/>
    <property type="molecule type" value="Genomic_DNA"/>
</dbReference>
<proteinExistence type="inferred from homology"/>
<protein>
    <recommendedName>
        <fullName evidence="12">Sulphur transport domain-containing protein</fullName>
    </recommendedName>
</protein>
<reference evidence="10 11" key="1">
    <citation type="submission" date="2018-02" db="EMBL/GenBank/DDBJ databases">
        <title>Genomic Encyclopedia of Archaeal and Bacterial Type Strains, Phase II (KMG-II): from individual species to whole genera.</title>
        <authorList>
            <person name="Goeker M."/>
        </authorList>
    </citation>
    <scope>NUCLEOTIDE SEQUENCE [LARGE SCALE GENOMIC DNA]</scope>
    <source>
        <strain evidence="10 11">DSM 29526</strain>
    </source>
</reference>
<organism evidence="10 11">
    <name type="scientific">Neolewinella xylanilytica</name>
    <dbReference type="NCBI Taxonomy" id="1514080"/>
    <lineage>
        <taxon>Bacteria</taxon>
        <taxon>Pseudomonadati</taxon>
        <taxon>Bacteroidota</taxon>
        <taxon>Saprospiria</taxon>
        <taxon>Saprospirales</taxon>
        <taxon>Lewinellaceae</taxon>
        <taxon>Neolewinella</taxon>
    </lineage>
</organism>
<evidence type="ECO:0000256" key="2">
    <source>
        <dbReference type="ARBA" id="ARBA00022448"/>
    </source>
</evidence>
<comment type="caution">
    <text evidence="10">The sequence shown here is derived from an EMBL/GenBank/DDBJ whole genome shotgun (WGS) entry which is preliminary data.</text>
</comment>
<accession>A0A2S6IA20</accession>
<evidence type="ECO:0008006" key="12">
    <source>
        <dbReference type="Google" id="ProtNLM"/>
    </source>
</evidence>
<dbReference type="RefSeq" id="WP_104418897.1">
    <property type="nucleotide sequence ID" value="NZ_PTJC01000005.1"/>
</dbReference>
<dbReference type="Proteomes" id="UP000237662">
    <property type="component" value="Unassembled WGS sequence"/>
</dbReference>
<evidence type="ECO:0000256" key="8">
    <source>
        <dbReference type="ARBA" id="ARBA00035655"/>
    </source>
</evidence>
<keyword evidence="5 9" id="KW-0812">Transmembrane</keyword>
<dbReference type="AlphaFoldDB" id="A0A2S6IA20"/>
<feature type="transmembrane region" description="Helical" evidence="9">
    <location>
        <begin position="167"/>
        <end position="189"/>
    </location>
</feature>
<feature type="transmembrane region" description="Helical" evidence="9">
    <location>
        <begin position="63"/>
        <end position="82"/>
    </location>
</feature>
<feature type="transmembrane region" description="Helical" evidence="9">
    <location>
        <begin position="125"/>
        <end position="147"/>
    </location>
</feature>
<comment type="subcellular location">
    <subcellularLocation>
        <location evidence="1">Cell inner membrane</location>
        <topology evidence="1">Multi-pass membrane protein</topology>
    </subcellularLocation>
</comment>
<dbReference type="Pfam" id="PF04143">
    <property type="entry name" value="Sulf_transp"/>
    <property type="match status" value="1"/>
</dbReference>
<dbReference type="OrthoDB" id="9814020at2"/>
<dbReference type="GO" id="GO:0005886">
    <property type="term" value="C:plasma membrane"/>
    <property type="evidence" value="ECO:0007669"/>
    <property type="project" value="UniProtKB-SubCell"/>
</dbReference>
<name>A0A2S6IA20_9BACT</name>